<name>A0ABR8D5L6_9NOST</name>
<dbReference type="Proteomes" id="UP000661112">
    <property type="component" value="Unassembled WGS sequence"/>
</dbReference>
<keyword evidence="1" id="KW-0472">Membrane</keyword>
<keyword evidence="1" id="KW-0812">Transmembrane</keyword>
<proteinExistence type="predicted"/>
<gene>
    <name evidence="2" type="ORF">H6G83_13125</name>
</gene>
<reference evidence="2 3" key="1">
    <citation type="journal article" date="2020" name="ISME J.">
        <title>Comparative genomics reveals insights into cyanobacterial evolution and habitat adaptation.</title>
        <authorList>
            <person name="Chen M.Y."/>
            <person name="Teng W.K."/>
            <person name="Zhao L."/>
            <person name="Hu C.X."/>
            <person name="Zhou Y.K."/>
            <person name="Han B.P."/>
            <person name="Song L.R."/>
            <person name="Shu W.S."/>
        </authorList>
    </citation>
    <scope>NUCLEOTIDE SEQUENCE [LARGE SCALE GENOMIC DNA]</scope>
    <source>
        <strain evidence="2 3">FACHB-119</strain>
    </source>
</reference>
<evidence type="ECO:0000313" key="2">
    <source>
        <dbReference type="EMBL" id="MBD2501532.1"/>
    </source>
</evidence>
<feature type="transmembrane region" description="Helical" evidence="1">
    <location>
        <begin position="26"/>
        <end position="59"/>
    </location>
</feature>
<evidence type="ECO:0000313" key="3">
    <source>
        <dbReference type="Proteomes" id="UP000661112"/>
    </source>
</evidence>
<protein>
    <recommendedName>
        <fullName evidence="4">SxtJ</fullName>
    </recommendedName>
</protein>
<dbReference type="EMBL" id="JACJSG010000015">
    <property type="protein sequence ID" value="MBD2501532.1"/>
    <property type="molecule type" value="Genomic_DNA"/>
</dbReference>
<evidence type="ECO:0000256" key="1">
    <source>
        <dbReference type="SAM" id="Phobius"/>
    </source>
</evidence>
<sequence length="68" mass="7498">MPMFFLLPLVAGIATGYISNKCQDEVAYLTGTFTVLSLVLSIVLAPWQIQALLLIVVLASTNKFLRRN</sequence>
<dbReference type="RefSeq" id="WP_190472531.1">
    <property type="nucleotide sequence ID" value="NZ_JACJSG010000015.1"/>
</dbReference>
<accession>A0ABR8D5L6</accession>
<comment type="caution">
    <text evidence="2">The sequence shown here is derived from an EMBL/GenBank/DDBJ whole genome shotgun (WGS) entry which is preliminary data.</text>
</comment>
<organism evidence="2 3">
    <name type="scientific">Anabaena azotica FACHB-119</name>
    <dbReference type="NCBI Taxonomy" id="947527"/>
    <lineage>
        <taxon>Bacteria</taxon>
        <taxon>Bacillati</taxon>
        <taxon>Cyanobacteriota</taxon>
        <taxon>Cyanophyceae</taxon>
        <taxon>Nostocales</taxon>
        <taxon>Nostocaceae</taxon>
        <taxon>Anabaena</taxon>
        <taxon>Anabaena azotica</taxon>
    </lineage>
</organism>
<keyword evidence="3" id="KW-1185">Reference proteome</keyword>
<evidence type="ECO:0008006" key="4">
    <source>
        <dbReference type="Google" id="ProtNLM"/>
    </source>
</evidence>
<keyword evidence="1" id="KW-1133">Transmembrane helix</keyword>